<dbReference type="GO" id="GO:0000724">
    <property type="term" value="P:double-strand break repair via homologous recombination"/>
    <property type="evidence" value="ECO:0007669"/>
    <property type="project" value="UniProtKB-UniRule"/>
</dbReference>
<dbReference type="EC" id="3.1.-.-" evidence="13"/>
<dbReference type="Proteomes" id="UP000394068">
    <property type="component" value="Unassembled WGS sequence"/>
</dbReference>
<comment type="catalytic activity">
    <reaction evidence="12 13">
        <text>ATP + H2O = ADP + phosphate + H(+)</text>
        <dbReference type="Rhea" id="RHEA:13065"/>
        <dbReference type="ChEBI" id="CHEBI:15377"/>
        <dbReference type="ChEBI" id="CHEBI:15378"/>
        <dbReference type="ChEBI" id="CHEBI:30616"/>
        <dbReference type="ChEBI" id="CHEBI:43474"/>
        <dbReference type="ChEBI" id="CHEBI:456216"/>
        <dbReference type="EC" id="5.6.2.4"/>
    </reaction>
</comment>
<keyword evidence="1 13" id="KW-0540">Nuclease</keyword>
<keyword evidence="4 13" id="KW-0378">Hydrolase</keyword>
<feature type="compositionally biased region" description="Low complexity" evidence="15">
    <location>
        <begin position="536"/>
        <end position="547"/>
    </location>
</feature>
<dbReference type="Pfam" id="PF13361">
    <property type="entry name" value="UvrD_C"/>
    <property type="match status" value="1"/>
</dbReference>
<comment type="subunit">
    <text evidence="13">Heterodimer of AddA and AddB/RexB.</text>
</comment>
<dbReference type="EC" id="5.6.2.4" evidence="13"/>
<evidence type="ECO:0000313" key="19">
    <source>
        <dbReference type="Proteomes" id="UP000394068"/>
    </source>
</evidence>
<evidence type="ECO:0000256" key="12">
    <source>
        <dbReference type="ARBA" id="ARBA00048988"/>
    </source>
</evidence>
<dbReference type="RefSeq" id="WP_143920765.1">
    <property type="nucleotide sequence ID" value="NZ_CABEHT010000001.1"/>
</dbReference>
<accession>A0A4U9XLG8</accession>
<evidence type="ECO:0000256" key="8">
    <source>
        <dbReference type="ARBA" id="ARBA00023125"/>
    </source>
</evidence>
<reference evidence="18 19" key="1">
    <citation type="submission" date="2019-05" db="EMBL/GenBank/DDBJ databases">
        <authorList>
            <consortium name="Pathogen Informatics"/>
        </authorList>
    </citation>
    <scope>NUCLEOTIDE SEQUENCE [LARGE SCALE GENOMIC DNA]</scope>
    <source>
        <strain evidence="18 19">NCTC5386</strain>
    </source>
</reference>
<evidence type="ECO:0000256" key="4">
    <source>
        <dbReference type="ARBA" id="ARBA00022801"/>
    </source>
</evidence>
<evidence type="ECO:0000256" key="14">
    <source>
        <dbReference type="PROSITE-ProRule" id="PRU00560"/>
    </source>
</evidence>
<dbReference type="InterPro" id="IPR000212">
    <property type="entry name" value="DNA_helicase_UvrD/REP"/>
</dbReference>
<dbReference type="HAMAP" id="MF_01451">
    <property type="entry name" value="AddA"/>
    <property type="match status" value="1"/>
</dbReference>
<dbReference type="PANTHER" id="PTHR11070:SF48">
    <property type="entry name" value="ATP-DEPENDENT HELICASE_NUCLEASE SUBUNIT A"/>
    <property type="match status" value="1"/>
</dbReference>
<feature type="region of interest" description="Disordered" evidence="15">
    <location>
        <begin position="536"/>
        <end position="555"/>
    </location>
</feature>
<evidence type="ECO:0000256" key="5">
    <source>
        <dbReference type="ARBA" id="ARBA00022806"/>
    </source>
</evidence>
<evidence type="ECO:0000256" key="6">
    <source>
        <dbReference type="ARBA" id="ARBA00022839"/>
    </source>
</evidence>
<sequence length="1217" mass="139874">MIFPQFLSDKDIKILQEREAESNKAQKRTPEQIEAIYCNGQNILVSASAGSGKTFVMVERIIDKVMRGIAIDEMFISTFTVKAATELKERLEKRLLALIKESSDAQWKAYLNQQLQGISQADIGTMDAFTQKLLSQYSYTLGISPKFRIMQDKSEQDILKNRIYESIFANYMDSKESLTFMKTVKNFSGHRKDSKGFRAIVYKIYDFSQSTEDPLEWLEKTFLKASNSYTDFGSLPDTDIEALLQSMQRTATSLRDLTELEDYGQLTKAGKPSAKYQKHLQMIQLLQEWSLHFDTYYGKEQISQLARDVLALLPTGDAVTVNKRKYSVFKDLQARLKDVQHLETIFIFQAETLPLLKLLQAFVLDFSKAYLKAKIEENAFEFSDVAHFAIAILENNPEIQVSYQDKYHEVMVDEYQDNNHIQEKLLELLSNGHNRFMVGDIKQSIYRFRQADPLIFNQKFKDYQENSENGRLILLKENFRSQSEVLAVTNAIFSHLMDEAVGDILYDTSHRLLPGSSRQEESFPENRCQLLLYNTDSQDQSQQPDSSEMLSDNQVSPGEVKIVAKEIIRLHNDEQVAFSDITLLVSSRTRNDNILRTFNHLGIPLVSDGGLDHYLQSVEIMVMLDTLRTINNPLNDYALVALLKSPMFAFDEDQLARIALQESRQDKVESFYEKIQNALSKQGLYPDLVTNDLQESLIRFDKILNQWRLFAKKNSLYDLIWKIYNDRFYFDYVATSPKAEQAQANLYALALRASQFEKTGYRGLSRFISMIDKILETENDLAGVDIVQAKDAVNLMTIHKSKGLEFKYVFILNCDKKFSFKDLYAPAILDRHQGIGIKYLADFKTLLDAEQLSSLKVTLETLPYQMNRKALKRATLSEQMRLLYVAMTRAEKKLYLIGKGSQEKLADKYDGQREGNHLPRTVRENLQSFQDWFLAIRESFAQEELYFDLRYESDSDLGDDAIGQLVVKEVLDPDNLAHNRQSDHIARALDMLEKVNQLNQFYHAAIHLPTVQTPSQLKDFYQPIMDSEGVAVIEKSRPLSQASFVLPNFSESPTIDASQIGSSLHELMQKITISERVTQESVRKALTLVNASESLKAKLDLDKIVQFFNQTALGQLICDHHQKLHREAPFAMLKKDMLSQEKFVVRGIIDGYLLFEDKMILFDYKTDKYHQASELERRYAGQLALYAEALSQAYNIDTVEKYLVLLGGEDLEVVSVL</sequence>
<feature type="domain" description="UvrD-like helicase C-terminal" evidence="17">
    <location>
        <begin position="510"/>
        <end position="803"/>
    </location>
</feature>
<dbReference type="InterPro" id="IPR038726">
    <property type="entry name" value="PDDEXK_AddAB-type"/>
</dbReference>
<dbReference type="Pfam" id="PF12705">
    <property type="entry name" value="PDDEXK_1"/>
    <property type="match status" value="1"/>
</dbReference>
<evidence type="ECO:0000256" key="7">
    <source>
        <dbReference type="ARBA" id="ARBA00022840"/>
    </source>
</evidence>
<dbReference type="GO" id="GO:0005524">
    <property type="term" value="F:ATP binding"/>
    <property type="evidence" value="ECO:0007669"/>
    <property type="project" value="UniProtKB-UniRule"/>
</dbReference>
<comment type="catalytic activity">
    <reaction evidence="11 13">
        <text>Couples ATP hydrolysis with the unwinding of duplex DNA by translocating in the 3'-5' direction.</text>
        <dbReference type="EC" id="5.6.2.4"/>
    </reaction>
</comment>
<protein>
    <recommendedName>
        <fullName evidence="13">ATP-dependent helicase/nuclease subunit A</fullName>
        <ecNumber evidence="13">3.1.-.-</ecNumber>
        <ecNumber evidence="13">5.6.2.4</ecNumber>
    </recommendedName>
    <alternativeName>
        <fullName evidence="13">ATP-dependent helicase/nuclease AddA</fullName>
    </alternativeName>
    <alternativeName>
        <fullName evidence="13">DNA 3'-5' helicase AddA</fullName>
    </alternativeName>
</protein>
<dbReference type="Pfam" id="PF00580">
    <property type="entry name" value="UvrD-helicase"/>
    <property type="match status" value="1"/>
</dbReference>
<keyword evidence="5 13" id="KW-0347">Helicase</keyword>
<keyword evidence="6 13" id="KW-0269">Exonuclease</keyword>
<keyword evidence="2 13" id="KW-0547">Nucleotide-binding</keyword>
<dbReference type="PANTHER" id="PTHR11070">
    <property type="entry name" value="UVRD / RECB / PCRA DNA HELICASE FAMILY MEMBER"/>
    <property type="match status" value="1"/>
</dbReference>
<dbReference type="InterPro" id="IPR014017">
    <property type="entry name" value="DNA_helicase_UvrD-like_C"/>
</dbReference>
<dbReference type="InterPro" id="IPR011335">
    <property type="entry name" value="Restrct_endonuc-II-like"/>
</dbReference>
<feature type="binding site" evidence="14">
    <location>
        <begin position="47"/>
        <end position="54"/>
    </location>
    <ligand>
        <name>ATP</name>
        <dbReference type="ChEBI" id="CHEBI:30616"/>
    </ligand>
</feature>
<dbReference type="Gene3D" id="3.90.320.10">
    <property type="match status" value="1"/>
</dbReference>
<evidence type="ECO:0000313" key="18">
    <source>
        <dbReference type="EMBL" id="VTS13615.1"/>
    </source>
</evidence>
<evidence type="ECO:0000259" key="17">
    <source>
        <dbReference type="PROSITE" id="PS51217"/>
    </source>
</evidence>
<dbReference type="InterPro" id="IPR027417">
    <property type="entry name" value="P-loop_NTPase"/>
</dbReference>
<keyword evidence="10 13" id="KW-0413">Isomerase</keyword>
<dbReference type="AlphaFoldDB" id="A0A4U9XLG8"/>
<dbReference type="Gene3D" id="1.10.486.10">
    <property type="entry name" value="PCRA, domain 4"/>
    <property type="match status" value="1"/>
</dbReference>
<dbReference type="CDD" id="cd17932">
    <property type="entry name" value="DEXQc_UvrD"/>
    <property type="match status" value="1"/>
</dbReference>
<dbReference type="SUPFAM" id="SSF52540">
    <property type="entry name" value="P-loop containing nucleoside triphosphate hydrolases"/>
    <property type="match status" value="1"/>
</dbReference>
<keyword evidence="8 13" id="KW-0238">DNA-binding</keyword>
<keyword evidence="3 13" id="KW-0227">DNA damage</keyword>
<gene>
    <name evidence="13 18" type="primary">addA</name>
    <name evidence="18" type="ORF">NCTC5386_01049</name>
</gene>
<dbReference type="PROSITE" id="PS51198">
    <property type="entry name" value="UVRD_HELICASE_ATP_BIND"/>
    <property type="match status" value="1"/>
</dbReference>
<comment type="cofactor">
    <cofactor evidence="13">
        <name>Mg(2+)</name>
        <dbReference type="ChEBI" id="CHEBI:18420"/>
    </cofactor>
</comment>
<dbReference type="GO" id="GO:0008408">
    <property type="term" value="F:3'-5' exonuclease activity"/>
    <property type="evidence" value="ECO:0007669"/>
    <property type="project" value="UniProtKB-UniRule"/>
</dbReference>
<dbReference type="GO" id="GO:0003690">
    <property type="term" value="F:double-stranded DNA binding"/>
    <property type="evidence" value="ECO:0007669"/>
    <property type="project" value="UniProtKB-UniRule"/>
</dbReference>
<evidence type="ECO:0000256" key="9">
    <source>
        <dbReference type="ARBA" id="ARBA00023204"/>
    </source>
</evidence>
<evidence type="ECO:0000256" key="1">
    <source>
        <dbReference type="ARBA" id="ARBA00022722"/>
    </source>
</evidence>
<dbReference type="PROSITE" id="PS51217">
    <property type="entry name" value="UVRD_HELICASE_CTER"/>
    <property type="match status" value="1"/>
</dbReference>
<dbReference type="GO" id="GO:0016887">
    <property type="term" value="F:ATP hydrolysis activity"/>
    <property type="evidence" value="ECO:0007669"/>
    <property type="project" value="RHEA"/>
</dbReference>
<evidence type="ECO:0000256" key="15">
    <source>
        <dbReference type="SAM" id="MobiDB-lite"/>
    </source>
</evidence>
<dbReference type="InterPro" id="IPR011604">
    <property type="entry name" value="PDDEXK-like_dom_sf"/>
</dbReference>
<name>A0A4U9XLG8_9STRE</name>
<dbReference type="GO" id="GO:0043138">
    <property type="term" value="F:3'-5' DNA helicase activity"/>
    <property type="evidence" value="ECO:0007669"/>
    <property type="project" value="UniProtKB-UniRule"/>
</dbReference>
<dbReference type="SUPFAM" id="SSF52980">
    <property type="entry name" value="Restriction endonuclease-like"/>
    <property type="match status" value="1"/>
</dbReference>
<evidence type="ECO:0000256" key="13">
    <source>
        <dbReference type="HAMAP-Rule" id="MF_01451"/>
    </source>
</evidence>
<dbReference type="InterPro" id="IPR014152">
    <property type="entry name" value="AddA"/>
</dbReference>
<organism evidence="18 19">
    <name type="scientific">Streptococcus pseudoporcinus</name>
    <dbReference type="NCBI Taxonomy" id="361101"/>
    <lineage>
        <taxon>Bacteria</taxon>
        <taxon>Bacillati</taxon>
        <taxon>Bacillota</taxon>
        <taxon>Bacilli</taxon>
        <taxon>Lactobacillales</taxon>
        <taxon>Streptococcaceae</taxon>
        <taxon>Streptococcus</taxon>
    </lineage>
</organism>
<dbReference type="GO" id="GO:0005829">
    <property type="term" value="C:cytosol"/>
    <property type="evidence" value="ECO:0007669"/>
    <property type="project" value="TreeGrafter"/>
</dbReference>
<dbReference type="InterPro" id="IPR014016">
    <property type="entry name" value="UvrD-like_ATP-bd"/>
</dbReference>
<feature type="domain" description="UvrD-like helicase ATP-binding" evidence="16">
    <location>
        <begin position="26"/>
        <end position="482"/>
    </location>
</feature>
<evidence type="ECO:0000256" key="3">
    <source>
        <dbReference type="ARBA" id="ARBA00022763"/>
    </source>
</evidence>
<comment type="function">
    <text evidence="13">The heterodimer acts as both an ATP-dependent DNA helicase and an ATP-dependent, dual-direction single-stranded exonuclease. Recognizes the chi site generating a DNA molecule suitable for the initiation of homologous recombination. The AddA nuclease domain is required for chi fragment generation; this subunit has the helicase and 3' -&gt; 5' nuclease activities.</text>
</comment>
<comment type="similarity">
    <text evidence="13">Belongs to the helicase family. AddA subfamily.</text>
</comment>
<evidence type="ECO:0000256" key="10">
    <source>
        <dbReference type="ARBA" id="ARBA00023235"/>
    </source>
</evidence>
<keyword evidence="7 13" id="KW-0067">ATP-binding</keyword>
<dbReference type="EMBL" id="CABEHT010000001">
    <property type="protein sequence ID" value="VTS13615.1"/>
    <property type="molecule type" value="Genomic_DNA"/>
</dbReference>
<keyword evidence="9 13" id="KW-0234">DNA repair</keyword>
<dbReference type="NCBIfam" id="TIGR02785">
    <property type="entry name" value="addA_Gpos"/>
    <property type="match status" value="1"/>
</dbReference>
<proteinExistence type="inferred from homology"/>
<dbReference type="Gene3D" id="3.40.50.300">
    <property type="entry name" value="P-loop containing nucleotide triphosphate hydrolases"/>
    <property type="match status" value="4"/>
</dbReference>
<dbReference type="GO" id="GO:0033202">
    <property type="term" value="C:DNA helicase complex"/>
    <property type="evidence" value="ECO:0007669"/>
    <property type="project" value="TreeGrafter"/>
</dbReference>
<evidence type="ECO:0000256" key="2">
    <source>
        <dbReference type="ARBA" id="ARBA00022741"/>
    </source>
</evidence>
<evidence type="ECO:0000259" key="16">
    <source>
        <dbReference type="PROSITE" id="PS51198"/>
    </source>
</evidence>
<evidence type="ECO:0000256" key="11">
    <source>
        <dbReference type="ARBA" id="ARBA00034617"/>
    </source>
</evidence>